<evidence type="ECO:0008006" key="3">
    <source>
        <dbReference type="Google" id="ProtNLM"/>
    </source>
</evidence>
<dbReference type="Gene3D" id="1.25.40.10">
    <property type="entry name" value="Tetratricopeptide repeat domain"/>
    <property type="match status" value="1"/>
</dbReference>
<dbReference type="SUPFAM" id="SSF48452">
    <property type="entry name" value="TPR-like"/>
    <property type="match status" value="1"/>
</dbReference>
<keyword evidence="2" id="KW-1185">Reference proteome</keyword>
<dbReference type="KEGG" id="msea:METESE_37700"/>
<dbReference type="RefSeq" id="WP_243333603.1">
    <property type="nucleotide sequence ID" value="NZ_AP027081.1"/>
</dbReference>
<dbReference type="Proteomes" id="UP001228113">
    <property type="component" value="Chromosome"/>
</dbReference>
<sequence length="273" mass="29421">MIALFLTWALAAGPLPMPEPLPAAALREDAGDALLREAKNLRYAGRWYEAAVVYRRFLAEHRASTRVPEARFWLAASLESNQQWDAAAAAYTEFLDKHPDQRLLGKEAKLNRIRCWGITQGQVPQATPGLVAALNDPTLEVQVAAALQLAKTGDARSVPALRRGLEVAASADACSLALLNLGVKPSAAATPATRGRFLVIRIREAGKPDTVTIRLALSLARAVVNYMSDAQIKEARAKGVDLESLTDQAVNLPKGSVLLSVEDPKSSIEVKVE</sequence>
<dbReference type="Gene3D" id="1.25.10.10">
    <property type="entry name" value="Leucine-rich Repeat Variant"/>
    <property type="match status" value="1"/>
</dbReference>
<dbReference type="InterPro" id="IPR011989">
    <property type="entry name" value="ARM-like"/>
</dbReference>
<dbReference type="InterPro" id="IPR019734">
    <property type="entry name" value="TPR_rpt"/>
</dbReference>
<dbReference type="InterPro" id="IPR016024">
    <property type="entry name" value="ARM-type_fold"/>
</dbReference>
<organism evidence="1 2">
    <name type="scientific">Mesoterricola sediminis</name>
    <dbReference type="NCBI Taxonomy" id="2927980"/>
    <lineage>
        <taxon>Bacteria</taxon>
        <taxon>Pseudomonadati</taxon>
        <taxon>Acidobacteriota</taxon>
        <taxon>Holophagae</taxon>
        <taxon>Holophagales</taxon>
        <taxon>Holophagaceae</taxon>
        <taxon>Mesoterricola</taxon>
    </lineage>
</organism>
<proteinExistence type="predicted"/>
<evidence type="ECO:0000313" key="1">
    <source>
        <dbReference type="EMBL" id="BDU78812.1"/>
    </source>
</evidence>
<dbReference type="SUPFAM" id="SSF48371">
    <property type="entry name" value="ARM repeat"/>
    <property type="match status" value="1"/>
</dbReference>
<reference evidence="1" key="1">
    <citation type="journal article" date="2023" name="Int. J. Syst. Evol. Microbiol.">
        <title>Mesoterricola silvestris gen. nov., sp. nov., Mesoterricola sediminis sp. nov., Geothrix oryzae sp. nov., Geothrix edaphica sp. nov., Geothrix rubra sp. nov., and Geothrix limicola sp. nov., six novel members of Acidobacteriota isolated from soils.</title>
        <authorList>
            <person name="Itoh H."/>
            <person name="Sugisawa Y."/>
            <person name="Mise K."/>
            <person name="Xu Z."/>
            <person name="Kuniyasu M."/>
            <person name="Ushijima N."/>
            <person name="Kawano K."/>
            <person name="Kobayashi E."/>
            <person name="Shiratori Y."/>
            <person name="Masuda Y."/>
            <person name="Senoo K."/>
        </authorList>
    </citation>
    <scope>NUCLEOTIDE SEQUENCE</scope>
    <source>
        <strain evidence="1">W786</strain>
    </source>
</reference>
<gene>
    <name evidence="1" type="ORF">METESE_37700</name>
</gene>
<dbReference type="InterPro" id="IPR011990">
    <property type="entry name" value="TPR-like_helical_dom_sf"/>
</dbReference>
<protein>
    <recommendedName>
        <fullName evidence="3">Tetratricopeptide repeat protein</fullName>
    </recommendedName>
</protein>
<dbReference type="Pfam" id="PF13174">
    <property type="entry name" value="TPR_6"/>
    <property type="match status" value="2"/>
</dbReference>
<evidence type="ECO:0000313" key="2">
    <source>
        <dbReference type="Proteomes" id="UP001228113"/>
    </source>
</evidence>
<dbReference type="EMBL" id="AP027081">
    <property type="protein sequence ID" value="BDU78812.1"/>
    <property type="molecule type" value="Genomic_DNA"/>
</dbReference>
<accession>A0AA48H3A4</accession>
<name>A0AA48H3A4_9BACT</name>
<dbReference type="AlphaFoldDB" id="A0AA48H3A4"/>